<evidence type="ECO:0000256" key="2">
    <source>
        <dbReference type="ARBA" id="ARBA00012438"/>
    </source>
</evidence>
<proteinExistence type="predicted"/>
<dbReference type="InterPro" id="IPR036097">
    <property type="entry name" value="HisK_dim/P_sf"/>
</dbReference>
<comment type="caution">
    <text evidence="4">The sequence shown here is derived from an EMBL/GenBank/DDBJ whole genome shotgun (WGS) entry which is preliminary data.</text>
</comment>
<dbReference type="EC" id="2.7.13.3" evidence="2"/>
<dbReference type="SUPFAM" id="SSF47384">
    <property type="entry name" value="Homodimeric domain of signal transducing histidine kinase"/>
    <property type="match status" value="1"/>
</dbReference>
<organism evidence="4 5">
    <name type="scientific">Leeia speluncae</name>
    <dbReference type="NCBI Taxonomy" id="2884804"/>
    <lineage>
        <taxon>Bacteria</taxon>
        <taxon>Pseudomonadati</taxon>
        <taxon>Pseudomonadota</taxon>
        <taxon>Betaproteobacteria</taxon>
        <taxon>Neisseriales</taxon>
        <taxon>Leeiaceae</taxon>
        <taxon>Leeia</taxon>
    </lineage>
</organism>
<keyword evidence="5" id="KW-1185">Reference proteome</keyword>
<name>A0ABS8DAA5_9NEIS</name>
<sequence>MDAQRRFIADAAHELRTPLTALSLQAARLGSSEMSATAHERLITLRQDEVC</sequence>
<accession>A0ABS8DAA5</accession>
<evidence type="ECO:0000256" key="1">
    <source>
        <dbReference type="ARBA" id="ARBA00000085"/>
    </source>
</evidence>
<dbReference type="InterPro" id="IPR003661">
    <property type="entry name" value="HisK_dim/P_dom"/>
</dbReference>
<dbReference type="CDD" id="cd00082">
    <property type="entry name" value="HisKA"/>
    <property type="match status" value="1"/>
</dbReference>
<reference evidence="4" key="1">
    <citation type="submission" date="2021-10" db="EMBL/GenBank/DDBJ databases">
        <title>The complete genome sequence of Leeia sp. TBRC 13508.</title>
        <authorList>
            <person name="Charoenyingcharoen P."/>
            <person name="Yukphan P."/>
        </authorList>
    </citation>
    <scope>NUCLEOTIDE SEQUENCE</scope>
    <source>
        <strain evidence="4">TBRC 13508</strain>
    </source>
</reference>
<evidence type="ECO:0000313" key="5">
    <source>
        <dbReference type="Proteomes" id="UP001165395"/>
    </source>
</evidence>
<protein>
    <recommendedName>
        <fullName evidence="2">histidine kinase</fullName>
        <ecNumber evidence="2">2.7.13.3</ecNumber>
    </recommendedName>
</protein>
<dbReference type="Pfam" id="PF00512">
    <property type="entry name" value="HisKA"/>
    <property type="match status" value="1"/>
</dbReference>
<evidence type="ECO:0000313" key="4">
    <source>
        <dbReference type="EMBL" id="MCB6185144.1"/>
    </source>
</evidence>
<evidence type="ECO:0000259" key="3">
    <source>
        <dbReference type="Pfam" id="PF00512"/>
    </source>
</evidence>
<gene>
    <name evidence="4" type="ORF">LIN78_16470</name>
</gene>
<feature type="domain" description="Signal transduction histidine kinase dimerisation/phosphoacceptor" evidence="3">
    <location>
        <begin position="3"/>
        <end position="39"/>
    </location>
</feature>
<dbReference type="EMBL" id="JAJBZT010000012">
    <property type="protein sequence ID" value="MCB6185144.1"/>
    <property type="molecule type" value="Genomic_DNA"/>
</dbReference>
<dbReference type="Proteomes" id="UP001165395">
    <property type="component" value="Unassembled WGS sequence"/>
</dbReference>
<comment type="catalytic activity">
    <reaction evidence="1">
        <text>ATP + protein L-histidine = ADP + protein N-phospho-L-histidine.</text>
        <dbReference type="EC" id="2.7.13.3"/>
    </reaction>
</comment>
<dbReference type="Gene3D" id="1.10.287.130">
    <property type="match status" value="1"/>
</dbReference>
<dbReference type="RefSeq" id="WP_227181975.1">
    <property type="nucleotide sequence ID" value="NZ_JAJBZT010000012.1"/>
</dbReference>